<dbReference type="GO" id="GO:0005524">
    <property type="term" value="F:ATP binding"/>
    <property type="evidence" value="ECO:0007669"/>
    <property type="project" value="InterPro"/>
</dbReference>
<keyword evidence="7 9" id="KW-0472">Membrane</keyword>
<evidence type="ECO:0000313" key="12">
    <source>
        <dbReference type="Proteomes" id="UP000091918"/>
    </source>
</evidence>
<feature type="transmembrane region" description="Helical" evidence="9">
    <location>
        <begin position="254"/>
        <end position="281"/>
    </location>
</feature>
<gene>
    <name evidence="11" type="ORF">ACJ72_04927</name>
</gene>
<organism evidence="11 12">
    <name type="scientific">Emergomyces africanus</name>
    <dbReference type="NCBI Taxonomy" id="1955775"/>
    <lineage>
        <taxon>Eukaryota</taxon>
        <taxon>Fungi</taxon>
        <taxon>Dikarya</taxon>
        <taxon>Ascomycota</taxon>
        <taxon>Pezizomycotina</taxon>
        <taxon>Eurotiomycetes</taxon>
        <taxon>Eurotiomycetidae</taxon>
        <taxon>Onygenales</taxon>
        <taxon>Ajellomycetaceae</taxon>
        <taxon>Emergomyces</taxon>
    </lineage>
</organism>
<dbReference type="InterPro" id="IPR036640">
    <property type="entry name" value="ABC1_TM_sf"/>
</dbReference>
<evidence type="ECO:0000256" key="9">
    <source>
        <dbReference type="SAM" id="Phobius"/>
    </source>
</evidence>
<dbReference type="PANTHER" id="PTHR24221:SF402">
    <property type="entry name" value="IRON-SULFUR CLUSTERS TRANSPORTER ABCB7, MITOCHONDRIAL"/>
    <property type="match status" value="1"/>
</dbReference>
<name>A0A1B7NVC6_9EURO</name>
<dbReference type="GO" id="GO:0140359">
    <property type="term" value="F:ABC-type transporter activity"/>
    <property type="evidence" value="ECO:0007669"/>
    <property type="project" value="InterPro"/>
</dbReference>
<dbReference type="SUPFAM" id="SSF90123">
    <property type="entry name" value="ABC transporter transmembrane region"/>
    <property type="match status" value="1"/>
</dbReference>
<dbReference type="Pfam" id="PF00664">
    <property type="entry name" value="ABC_membrane"/>
    <property type="match status" value="1"/>
</dbReference>
<evidence type="ECO:0000256" key="1">
    <source>
        <dbReference type="ARBA" id="ARBA00004141"/>
    </source>
</evidence>
<dbReference type="Gene3D" id="1.20.1560.10">
    <property type="entry name" value="ABC transporter type 1, transmembrane domain"/>
    <property type="match status" value="1"/>
</dbReference>
<dbReference type="InterPro" id="IPR011527">
    <property type="entry name" value="ABC1_TM_dom"/>
</dbReference>
<evidence type="ECO:0000256" key="6">
    <source>
        <dbReference type="ARBA" id="ARBA00022989"/>
    </source>
</evidence>
<evidence type="ECO:0000256" key="7">
    <source>
        <dbReference type="ARBA" id="ARBA00023136"/>
    </source>
</evidence>
<feature type="domain" description="ABC transmembrane type-1" evidence="10">
    <location>
        <begin position="143"/>
        <end position="403"/>
    </location>
</feature>
<sequence>MLLRAAPACRCTAPPTRCFYTYLRISQPARLGRQNYRGQTRMFGSRGSALRKTNTHDHFPEKKPLPTSEPSTAQASGVAGQKIIQKNPKDGGDAIPTKNVEFLNDTTVSTKQQRKADWAIMKEMAKYLWPQDDFGTKARVGTALVLLVGGKILNVQVPFYFKNIVDSMNIDFAAVGGTAWTVAGSMLIAYGASRIGATLFQELRNAVFASVAQKTIRRVAQNVFNHLLRLDLNFHLTRQTGGLTRAIDRGTKGISFLLTSMVFHIFPTALEISLVCGILTYQYGPKFAAITAATMIAYTAFTITTTAWRTKFRKQANAADNRGATIAVDSLINYEAVKYFNNEKFEVSRYDKALKGYEDASIKVTTSLALLNSGQNIIFSSALAGMMYLAATGVAGGQLTVGTWLWSTSSFSNSQCH</sequence>
<comment type="caution">
    <text evidence="11">The sequence shown here is derived from an EMBL/GenBank/DDBJ whole genome shotgun (WGS) entry which is preliminary data.</text>
</comment>
<dbReference type="STRING" id="1658172.A0A1B7NVC6"/>
<dbReference type="AlphaFoldDB" id="A0A1B7NVC6"/>
<keyword evidence="3" id="KW-0813">Transport</keyword>
<dbReference type="PANTHER" id="PTHR24221">
    <property type="entry name" value="ATP-BINDING CASSETTE SUB-FAMILY B"/>
    <property type="match status" value="1"/>
</dbReference>
<feature type="compositionally biased region" description="Basic and acidic residues" evidence="8">
    <location>
        <begin position="54"/>
        <end position="64"/>
    </location>
</feature>
<comment type="subcellular location">
    <subcellularLocation>
        <location evidence="1">Membrane</location>
        <topology evidence="1">Multi-pass membrane protein</topology>
    </subcellularLocation>
</comment>
<accession>A0A1B7NVC6</accession>
<reference evidence="11 12" key="1">
    <citation type="submission" date="2015-07" db="EMBL/GenBank/DDBJ databases">
        <title>Emmonsia species relationships and genome sequence.</title>
        <authorList>
            <person name="Cuomo C.A."/>
            <person name="Schwartz I.S."/>
            <person name="Kenyon C."/>
            <person name="de Hoog G.S."/>
            <person name="Govender N.P."/>
            <person name="Botha A."/>
            <person name="Moreno L."/>
            <person name="de Vries M."/>
            <person name="Munoz J.F."/>
            <person name="Stielow J.B."/>
        </authorList>
    </citation>
    <scope>NUCLEOTIDE SEQUENCE [LARGE SCALE GENOMIC DNA]</scope>
    <source>
        <strain evidence="11 12">CBS 136260</strain>
    </source>
</reference>
<feature type="transmembrane region" description="Helical" evidence="9">
    <location>
        <begin position="287"/>
        <end position="308"/>
    </location>
</feature>
<dbReference type="GO" id="GO:0006879">
    <property type="term" value="P:intracellular iron ion homeostasis"/>
    <property type="evidence" value="ECO:0007669"/>
    <property type="project" value="TreeGrafter"/>
</dbReference>
<proteinExistence type="inferred from homology"/>
<evidence type="ECO:0000256" key="2">
    <source>
        <dbReference type="ARBA" id="ARBA00007577"/>
    </source>
</evidence>
<dbReference type="InterPro" id="IPR039421">
    <property type="entry name" value="Type_1_exporter"/>
</dbReference>
<feature type="region of interest" description="Disordered" evidence="8">
    <location>
        <begin position="47"/>
        <end position="79"/>
    </location>
</feature>
<evidence type="ECO:0000256" key="8">
    <source>
        <dbReference type="SAM" id="MobiDB-lite"/>
    </source>
</evidence>
<evidence type="ECO:0000313" key="11">
    <source>
        <dbReference type="EMBL" id="OAX80732.1"/>
    </source>
</evidence>
<evidence type="ECO:0000256" key="4">
    <source>
        <dbReference type="ARBA" id="ARBA00022692"/>
    </source>
</evidence>
<evidence type="ECO:0000256" key="3">
    <source>
        <dbReference type="ARBA" id="ARBA00022448"/>
    </source>
</evidence>
<comment type="similarity">
    <text evidence="2">Belongs to the ABC transporter superfamily. ABCB family. Multidrug resistance exporter (TC 3.A.1.201) subfamily.</text>
</comment>
<keyword evidence="12" id="KW-1185">Reference proteome</keyword>
<dbReference type="GO" id="GO:0005743">
    <property type="term" value="C:mitochondrial inner membrane"/>
    <property type="evidence" value="ECO:0007669"/>
    <property type="project" value="TreeGrafter"/>
</dbReference>
<dbReference type="PROSITE" id="PS50929">
    <property type="entry name" value="ABC_TM1F"/>
    <property type="match status" value="1"/>
</dbReference>
<keyword evidence="4 9" id="KW-0812">Transmembrane</keyword>
<keyword evidence="5" id="KW-1278">Translocase</keyword>
<protein>
    <submittedName>
        <fullName evidence="11">Iron-sulfur clusters transporter atm1, mitochondrial</fullName>
    </submittedName>
</protein>
<evidence type="ECO:0000259" key="10">
    <source>
        <dbReference type="PROSITE" id="PS50929"/>
    </source>
</evidence>
<keyword evidence="6 9" id="KW-1133">Transmembrane helix</keyword>
<evidence type="ECO:0000256" key="5">
    <source>
        <dbReference type="ARBA" id="ARBA00022967"/>
    </source>
</evidence>
<dbReference type="OrthoDB" id="6500128at2759"/>
<dbReference type="Proteomes" id="UP000091918">
    <property type="component" value="Unassembled WGS sequence"/>
</dbReference>
<dbReference type="CDD" id="cd18582">
    <property type="entry name" value="ABC_6TM_ATM1_ABCB7"/>
    <property type="match status" value="1"/>
</dbReference>
<dbReference type="EMBL" id="LGUA01000630">
    <property type="protein sequence ID" value="OAX80732.1"/>
    <property type="molecule type" value="Genomic_DNA"/>
</dbReference>